<keyword evidence="3" id="KW-1185">Reference proteome</keyword>
<dbReference type="EMBL" id="AFNH02000561">
    <property type="protein sequence ID" value="EZG66845.1"/>
    <property type="molecule type" value="Genomic_DNA"/>
</dbReference>
<comment type="caution">
    <text evidence="2">The sequence shown here is derived from an EMBL/GenBank/DDBJ whole genome shotgun (WGS) entry which is preliminary data.</text>
</comment>
<evidence type="ECO:0000256" key="1">
    <source>
        <dbReference type="SAM" id="Coils"/>
    </source>
</evidence>
<gene>
    <name evidence="2" type="ORF">GNI_075050</name>
</gene>
<evidence type="ECO:0000313" key="2">
    <source>
        <dbReference type="EMBL" id="EZG66845.1"/>
    </source>
</evidence>
<sequence>MNDFDIANFEKLNTTSSYEAEDKVKNRLHQDLVYREYPVTSENNQIHHLASARGLTKYEFGPKSLDELRNEQMRLQKWGSKFAGANQVLKNELEALKAELQRAYEVDPLRSGQHVTKEAYDLLSHQYDVVKQELTKLQTEKGLASDHLHRLKLAKTQANEQR</sequence>
<feature type="coiled-coil region" evidence="1">
    <location>
        <begin position="86"/>
        <end position="140"/>
    </location>
</feature>
<proteinExistence type="predicted"/>
<evidence type="ECO:0000313" key="3">
    <source>
        <dbReference type="Proteomes" id="UP000019763"/>
    </source>
</evidence>
<reference evidence="2" key="1">
    <citation type="submission" date="2013-12" db="EMBL/GenBank/DDBJ databases">
        <authorList>
            <person name="Omoto C.K."/>
            <person name="Sibley D."/>
            <person name="Venepally P."/>
            <person name="Hadjithomas M."/>
            <person name="Karamycheva S."/>
            <person name="Brunk B."/>
            <person name="Roos D."/>
            <person name="Caler E."/>
            <person name="Lorenzi H."/>
        </authorList>
    </citation>
    <scope>NUCLEOTIDE SEQUENCE</scope>
</reference>
<dbReference type="GeneID" id="22912752"/>
<dbReference type="AlphaFoldDB" id="A0A023B6X7"/>
<protein>
    <submittedName>
        <fullName evidence="2">Uncharacterized protein</fullName>
    </submittedName>
</protein>
<dbReference type="Proteomes" id="UP000019763">
    <property type="component" value="Unassembled WGS sequence"/>
</dbReference>
<dbReference type="VEuPathDB" id="CryptoDB:GNI_075050"/>
<accession>A0A023B6X7</accession>
<name>A0A023B6X7_GRENI</name>
<keyword evidence="1" id="KW-0175">Coiled coil</keyword>
<dbReference type="RefSeq" id="XP_011130467.1">
    <property type="nucleotide sequence ID" value="XM_011132165.1"/>
</dbReference>
<organism evidence="2 3">
    <name type="scientific">Gregarina niphandrodes</name>
    <name type="common">Septate eugregarine</name>
    <dbReference type="NCBI Taxonomy" id="110365"/>
    <lineage>
        <taxon>Eukaryota</taxon>
        <taxon>Sar</taxon>
        <taxon>Alveolata</taxon>
        <taxon>Apicomplexa</taxon>
        <taxon>Conoidasida</taxon>
        <taxon>Gregarinasina</taxon>
        <taxon>Eugregarinorida</taxon>
        <taxon>Gregarinidae</taxon>
        <taxon>Gregarina</taxon>
    </lineage>
</organism>